<dbReference type="SUPFAM" id="SSF53254">
    <property type="entry name" value="Phosphoglycerate mutase-like"/>
    <property type="match status" value="1"/>
</dbReference>
<evidence type="ECO:0000313" key="2">
    <source>
        <dbReference type="Proteomes" id="UP001595880"/>
    </source>
</evidence>
<dbReference type="RefSeq" id="WP_390199451.1">
    <property type="nucleotide sequence ID" value="NZ_JBHSDV010000003.1"/>
</dbReference>
<dbReference type="EMBL" id="JBHSDV010000003">
    <property type="protein sequence ID" value="MFC4388441.1"/>
    <property type="molecule type" value="Genomic_DNA"/>
</dbReference>
<keyword evidence="2" id="KW-1185">Reference proteome</keyword>
<sequence length="195" mass="22556">MITITLIRHGRSLIESKHKLTANEYTEWVELYDKSGVVVENTYPEETIRTIMKANIIVTSDLSRSICSARQICENKERESFSIFRELELPTLSVKKIKFTPKTWTLLARIAYFLGYSHKCESHKDAQVRAVNAAKQLIEMANQHQSIVLLGHGLFNKYIARQLRKEGFKGKRYTSSIHWSSTTYRKGNDDDINND</sequence>
<dbReference type="InterPro" id="IPR013078">
    <property type="entry name" value="His_Pase_superF_clade-1"/>
</dbReference>
<evidence type="ECO:0000313" key="1">
    <source>
        <dbReference type="EMBL" id="MFC4388441.1"/>
    </source>
</evidence>
<proteinExistence type="predicted"/>
<name>A0ABV8VXR7_9BACI</name>
<accession>A0ABV8VXR7</accession>
<gene>
    <name evidence="1" type="ORF">ACFOZ1_11585</name>
</gene>
<dbReference type="InterPro" id="IPR029033">
    <property type="entry name" value="His_PPase_superfam"/>
</dbReference>
<dbReference type="Pfam" id="PF00300">
    <property type="entry name" value="His_Phos_1"/>
    <property type="match status" value="1"/>
</dbReference>
<protein>
    <submittedName>
        <fullName evidence="1">Histidine phosphatase family protein</fullName>
    </submittedName>
</protein>
<dbReference type="Gene3D" id="3.40.50.1240">
    <property type="entry name" value="Phosphoglycerate mutase-like"/>
    <property type="match status" value="1"/>
</dbReference>
<reference evidence="2" key="1">
    <citation type="journal article" date="2019" name="Int. J. Syst. Evol. Microbiol.">
        <title>The Global Catalogue of Microorganisms (GCM) 10K type strain sequencing project: providing services to taxonomists for standard genome sequencing and annotation.</title>
        <authorList>
            <consortium name="The Broad Institute Genomics Platform"/>
            <consortium name="The Broad Institute Genome Sequencing Center for Infectious Disease"/>
            <person name="Wu L."/>
            <person name="Ma J."/>
        </authorList>
    </citation>
    <scope>NUCLEOTIDE SEQUENCE [LARGE SCALE GENOMIC DNA]</scope>
    <source>
        <strain evidence="2">KACC 14058</strain>
    </source>
</reference>
<comment type="caution">
    <text evidence="1">The sequence shown here is derived from an EMBL/GenBank/DDBJ whole genome shotgun (WGS) entry which is preliminary data.</text>
</comment>
<dbReference type="Proteomes" id="UP001595880">
    <property type="component" value="Unassembled WGS sequence"/>
</dbReference>
<organism evidence="1 2">
    <name type="scientific">Gracilibacillus marinus</name>
    <dbReference type="NCBI Taxonomy" id="630535"/>
    <lineage>
        <taxon>Bacteria</taxon>
        <taxon>Bacillati</taxon>
        <taxon>Bacillota</taxon>
        <taxon>Bacilli</taxon>
        <taxon>Bacillales</taxon>
        <taxon>Bacillaceae</taxon>
        <taxon>Gracilibacillus</taxon>
    </lineage>
</organism>